<keyword evidence="3" id="KW-1185">Reference proteome</keyword>
<dbReference type="Pfam" id="PF01041">
    <property type="entry name" value="DegT_DnrJ_EryC1"/>
    <property type="match status" value="1"/>
</dbReference>
<dbReference type="PIRSF" id="PIRSF000390">
    <property type="entry name" value="PLP_StrS"/>
    <property type="match status" value="1"/>
</dbReference>
<dbReference type="EMBL" id="BMIW01000054">
    <property type="protein sequence ID" value="GGG18975.1"/>
    <property type="molecule type" value="Genomic_DNA"/>
</dbReference>
<comment type="caution">
    <text evidence="2">The sequence shown here is derived from an EMBL/GenBank/DDBJ whole genome shotgun (WGS) entry which is preliminary data.</text>
</comment>
<sequence length="380" mass="42758">MNIKNSLPWFSSEDKTAFLTHSKNILESGVLIDGQYTFNLESEVRNVTSSNYAVSLSSGTAALEIILKYIHCENREVLIPNNTFISTLYAIQNAKGIPILVDIDPQNYCINLKDFISKININTRAVILVHVAGYVTEQIEEIQKICAEKNILLIEDSSHAFGAKYKDYKAGSIGFASACSFYPTKIVTGGTGGGLTTNDKGLFDFAMIARSHGTDRMGINHFLSSNWYISEFSALLCYLQIKKLEMIIKKRNEIATLYSGIILGEYSEHFIIQPINNERIHPYYKYIVGTNFIVEEIVEYFKSRGIALGHCYGIQINQHPSVKDKFSEIMPNSLNYAGKHFTLPCHLGLSLSDAQSVIELLGNFVKQKNPKKYYRKVGKR</sequence>
<dbReference type="InterPro" id="IPR015422">
    <property type="entry name" value="PyrdxlP-dep_Trfase_small"/>
</dbReference>
<proteinExistence type="inferred from homology"/>
<dbReference type="InterPro" id="IPR015421">
    <property type="entry name" value="PyrdxlP-dep_Trfase_major"/>
</dbReference>
<dbReference type="RefSeq" id="WP_162944087.1">
    <property type="nucleotide sequence ID" value="NZ_BMIW01000054.1"/>
</dbReference>
<reference evidence="3" key="1">
    <citation type="journal article" date="2019" name="Int. J. Syst. Evol. Microbiol.">
        <title>The Global Catalogue of Microorganisms (GCM) 10K type strain sequencing project: providing services to taxonomists for standard genome sequencing and annotation.</title>
        <authorList>
            <consortium name="The Broad Institute Genomics Platform"/>
            <consortium name="The Broad Institute Genome Sequencing Center for Infectious Disease"/>
            <person name="Wu L."/>
            <person name="Ma J."/>
        </authorList>
    </citation>
    <scope>NUCLEOTIDE SEQUENCE [LARGE SCALE GENOMIC DNA]</scope>
    <source>
        <strain evidence="3">CGMCC 1.15420</strain>
    </source>
</reference>
<accession>A0ABQ1W7H4</accession>
<evidence type="ECO:0000313" key="2">
    <source>
        <dbReference type="EMBL" id="GGG18975.1"/>
    </source>
</evidence>
<dbReference type="Proteomes" id="UP000608420">
    <property type="component" value="Unassembled WGS sequence"/>
</dbReference>
<dbReference type="PANTHER" id="PTHR30244">
    <property type="entry name" value="TRANSAMINASE"/>
    <property type="match status" value="1"/>
</dbReference>
<organism evidence="2 3">
    <name type="scientific">Paenibacillus aceti</name>
    <dbReference type="NCBI Taxonomy" id="1820010"/>
    <lineage>
        <taxon>Bacteria</taxon>
        <taxon>Bacillati</taxon>
        <taxon>Bacillota</taxon>
        <taxon>Bacilli</taxon>
        <taxon>Bacillales</taxon>
        <taxon>Paenibacillaceae</taxon>
        <taxon>Paenibacillus</taxon>
    </lineage>
</organism>
<name>A0ABQ1W7H4_9BACL</name>
<gene>
    <name evidence="2" type="ORF">GCM10010913_46360</name>
</gene>
<dbReference type="InterPro" id="IPR000653">
    <property type="entry name" value="DegT/StrS_aminotransferase"/>
</dbReference>
<comment type="similarity">
    <text evidence="1">Belongs to the DegT/DnrJ/EryC1 family.</text>
</comment>
<dbReference type="InterPro" id="IPR015424">
    <property type="entry name" value="PyrdxlP-dep_Trfase"/>
</dbReference>
<dbReference type="Gene3D" id="3.90.1150.10">
    <property type="entry name" value="Aspartate Aminotransferase, domain 1"/>
    <property type="match status" value="1"/>
</dbReference>
<evidence type="ECO:0000313" key="3">
    <source>
        <dbReference type="Proteomes" id="UP000608420"/>
    </source>
</evidence>
<dbReference type="PANTHER" id="PTHR30244:SF34">
    <property type="entry name" value="DTDP-4-AMINO-4,6-DIDEOXYGALACTOSE TRANSAMINASE"/>
    <property type="match status" value="1"/>
</dbReference>
<dbReference type="SUPFAM" id="SSF53383">
    <property type="entry name" value="PLP-dependent transferases"/>
    <property type="match status" value="1"/>
</dbReference>
<evidence type="ECO:0000256" key="1">
    <source>
        <dbReference type="RuleBase" id="RU004508"/>
    </source>
</evidence>
<dbReference type="Gene3D" id="3.40.640.10">
    <property type="entry name" value="Type I PLP-dependent aspartate aminotransferase-like (Major domain)"/>
    <property type="match status" value="1"/>
</dbReference>
<keyword evidence="2" id="KW-0032">Aminotransferase</keyword>
<keyword evidence="1" id="KW-0663">Pyridoxal phosphate</keyword>
<keyword evidence="2" id="KW-0808">Transferase</keyword>
<protein>
    <submittedName>
        <fullName evidence="2">Aminotransferase DegT</fullName>
    </submittedName>
</protein>
<dbReference type="GO" id="GO:0008483">
    <property type="term" value="F:transaminase activity"/>
    <property type="evidence" value="ECO:0007669"/>
    <property type="project" value="UniProtKB-KW"/>
</dbReference>